<protein>
    <submittedName>
        <fullName evidence="3">Uncharacterized protein</fullName>
    </submittedName>
</protein>
<feature type="region of interest" description="Disordered" evidence="1">
    <location>
        <begin position="1"/>
        <end position="27"/>
    </location>
</feature>
<dbReference type="AlphaFoldDB" id="G4YSG4"/>
<dbReference type="InParanoid" id="G4YSG4"/>
<name>G4YSG4_PHYSP</name>
<proteinExistence type="predicted"/>
<evidence type="ECO:0000256" key="2">
    <source>
        <dbReference type="SAM" id="Phobius"/>
    </source>
</evidence>
<feature type="transmembrane region" description="Helical" evidence="2">
    <location>
        <begin position="49"/>
        <end position="71"/>
    </location>
</feature>
<dbReference type="KEGG" id="psoj:PHYSODRAFT_295564"/>
<sequence>MAAMQPGPKAKTASRNSTTAVVPFESPPNDRPLGNLIKRKMSSMGLFKLTMYVVPEIMALICFAWTIWLGLLTVKPNDTVNWVMKTENFDNGSFWLLVDLQL</sequence>
<evidence type="ECO:0000313" key="3">
    <source>
        <dbReference type="EMBL" id="EGZ22980.1"/>
    </source>
</evidence>
<dbReference type="Proteomes" id="UP000002640">
    <property type="component" value="Unassembled WGS sequence"/>
</dbReference>
<keyword evidence="2" id="KW-0812">Transmembrane</keyword>
<evidence type="ECO:0000256" key="1">
    <source>
        <dbReference type="SAM" id="MobiDB-lite"/>
    </source>
</evidence>
<accession>G4YSG4</accession>
<keyword evidence="2" id="KW-1133">Transmembrane helix</keyword>
<keyword evidence="4" id="KW-1185">Reference proteome</keyword>
<keyword evidence="2" id="KW-0472">Membrane</keyword>
<dbReference type="RefSeq" id="XP_009518268.1">
    <property type="nucleotide sequence ID" value="XM_009519973.1"/>
</dbReference>
<reference evidence="3 4" key="1">
    <citation type="journal article" date="2006" name="Science">
        <title>Phytophthora genome sequences uncover evolutionary origins and mechanisms of pathogenesis.</title>
        <authorList>
            <person name="Tyler B.M."/>
            <person name="Tripathy S."/>
            <person name="Zhang X."/>
            <person name="Dehal P."/>
            <person name="Jiang R.H."/>
            <person name="Aerts A."/>
            <person name="Arredondo F.D."/>
            <person name="Baxter L."/>
            <person name="Bensasson D."/>
            <person name="Beynon J.L."/>
            <person name="Chapman J."/>
            <person name="Damasceno C.M."/>
            <person name="Dorrance A.E."/>
            <person name="Dou D."/>
            <person name="Dickerman A.W."/>
            <person name="Dubchak I.L."/>
            <person name="Garbelotto M."/>
            <person name="Gijzen M."/>
            <person name="Gordon S.G."/>
            <person name="Govers F."/>
            <person name="Grunwald N.J."/>
            <person name="Huang W."/>
            <person name="Ivors K.L."/>
            <person name="Jones R.W."/>
            <person name="Kamoun S."/>
            <person name="Krampis K."/>
            <person name="Lamour K.H."/>
            <person name="Lee M.K."/>
            <person name="McDonald W.H."/>
            <person name="Medina M."/>
            <person name="Meijer H.J."/>
            <person name="Nordberg E.K."/>
            <person name="Maclean D.J."/>
            <person name="Ospina-Giraldo M.D."/>
            <person name="Morris P.F."/>
            <person name="Phuntumart V."/>
            <person name="Putnam N.H."/>
            <person name="Rash S."/>
            <person name="Rose J.K."/>
            <person name="Sakihama Y."/>
            <person name="Salamov A.A."/>
            <person name="Savidor A."/>
            <person name="Scheuring C.F."/>
            <person name="Smith B.M."/>
            <person name="Sobral B.W."/>
            <person name="Terry A."/>
            <person name="Torto-Alalibo T.A."/>
            <person name="Win J."/>
            <person name="Xu Z."/>
            <person name="Zhang H."/>
            <person name="Grigoriev I.V."/>
            <person name="Rokhsar D.S."/>
            <person name="Boore J.L."/>
        </authorList>
    </citation>
    <scope>NUCLEOTIDE SEQUENCE [LARGE SCALE GENOMIC DNA]</scope>
    <source>
        <strain evidence="3 4">P6497</strain>
    </source>
</reference>
<dbReference type="SMR" id="G4YSG4"/>
<dbReference type="GeneID" id="20641271"/>
<organism evidence="3 4">
    <name type="scientific">Phytophthora sojae (strain P6497)</name>
    <name type="common">Soybean stem and root rot agent</name>
    <name type="synonym">Phytophthora megasperma f. sp. glycines</name>
    <dbReference type="NCBI Taxonomy" id="1094619"/>
    <lineage>
        <taxon>Eukaryota</taxon>
        <taxon>Sar</taxon>
        <taxon>Stramenopiles</taxon>
        <taxon>Oomycota</taxon>
        <taxon>Peronosporomycetes</taxon>
        <taxon>Peronosporales</taxon>
        <taxon>Peronosporaceae</taxon>
        <taxon>Phytophthora</taxon>
    </lineage>
</organism>
<evidence type="ECO:0000313" key="4">
    <source>
        <dbReference type="Proteomes" id="UP000002640"/>
    </source>
</evidence>
<gene>
    <name evidence="3" type="ORF">PHYSODRAFT_295564</name>
</gene>
<dbReference type="EMBL" id="JH159152">
    <property type="protein sequence ID" value="EGZ22980.1"/>
    <property type="molecule type" value="Genomic_DNA"/>
</dbReference>